<gene>
    <name evidence="2" type="ORF">OM075_12040</name>
</gene>
<keyword evidence="3" id="KW-1185">Reference proteome</keyword>
<sequence length="462" mass="51615">MKLFCNFLKVGLINLSISLVLFGCTSNAITGQWDSVVVQHPINYSVTDPEAPLKDYNGEVMTVVYLENLPLKKVGQNSVKEDVNWLLAQGYRVVEFDYNGVENAISPIINKDIIAINDSLASGTFCGLDDCSRYRSYILFEGYRIKRDVPYFKDNPMVYNWPKEYTEGDSLYMDIIYPANPIHDVPVVLSFSYSNSYATYDSDKNQLIDLNKNQRLNLGNTLAGFNDSFLEGAPANGISWAIADHPKYCSWGKGKPVDGPNDAYKSYQVNPDAAQKVKSAIRTLRKEGHQLGLSGKIGVFGFSRGSDAGSMAIGDKVVPEFENAGFNKGVSDEVQVAVLGPGVFNFTRVYQGADDGDKNLEGRCPWVWGELKDNYELWEKMGSSYLVESSLSSPVLFFYNSDDSPYYHDQVMHLKEKLDSLGVKTSLIKDYGKGHSIPQKSEDLRVMYQFMSSHLDASQINK</sequence>
<evidence type="ECO:0000313" key="3">
    <source>
        <dbReference type="Proteomes" id="UP001209229"/>
    </source>
</evidence>
<dbReference type="SUPFAM" id="SSF53474">
    <property type="entry name" value="alpha/beta-Hydrolases"/>
    <property type="match status" value="1"/>
</dbReference>
<dbReference type="AlphaFoldDB" id="A0AAE3M5I2"/>
<name>A0AAE3M5I2_9BACT</name>
<dbReference type="InterPro" id="IPR029058">
    <property type="entry name" value="AB_hydrolase_fold"/>
</dbReference>
<dbReference type="PROSITE" id="PS51257">
    <property type="entry name" value="PROKAR_LIPOPROTEIN"/>
    <property type="match status" value="1"/>
</dbReference>
<dbReference type="Gene3D" id="3.40.50.1820">
    <property type="entry name" value="alpha/beta hydrolase"/>
    <property type="match status" value="1"/>
</dbReference>
<proteinExistence type="predicted"/>
<dbReference type="Proteomes" id="UP001209229">
    <property type="component" value="Unassembled WGS sequence"/>
</dbReference>
<feature type="chain" id="PRO_5042111206" evidence="1">
    <location>
        <begin position="31"/>
        <end position="462"/>
    </location>
</feature>
<comment type="caution">
    <text evidence="2">The sequence shown here is derived from an EMBL/GenBank/DDBJ whole genome shotgun (WGS) entry which is preliminary data.</text>
</comment>
<reference evidence="2" key="1">
    <citation type="submission" date="2022-10" db="EMBL/GenBank/DDBJ databases">
        <authorList>
            <person name="Yu W.X."/>
        </authorList>
    </citation>
    <scope>NUCLEOTIDE SEQUENCE</scope>
    <source>
        <strain evidence="2">AAT</strain>
    </source>
</reference>
<feature type="signal peptide" evidence="1">
    <location>
        <begin position="1"/>
        <end position="30"/>
    </location>
</feature>
<protein>
    <submittedName>
        <fullName evidence="2">Uncharacterized protein</fullName>
    </submittedName>
</protein>
<accession>A0AAE3M5I2</accession>
<dbReference type="EMBL" id="JAPDPJ010000025">
    <property type="protein sequence ID" value="MCW3787205.1"/>
    <property type="molecule type" value="Genomic_DNA"/>
</dbReference>
<evidence type="ECO:0000256" key="1">
    <source>
        <dbReference type="SAM" id="SignalP"/>
    </source>
</evidence>
<dbReference type="RefSeq" id="WP_301190769.1">
    <property type="nucleotide sequence ID" value="NZ_JAPDPJ010000025.1"/>
</dbReference>
<keyword evidence="1" id="KW-0732">Signal</keyword>
<organism evidence="2 3">
    <name type="scientific">Plebeiibacterium sediminum</name>
    <dbReference type="NCBI Taxonomy" id="2992112"/>
    <lineage>
        <taxon>Bacteria</taxon>
        <taxon>Pseudomonadati</taxon>
        <taxon>Bacteroidota</taxon>
        <taxon>Bacteroidia</taxon>
        <taxon>Marinilabiliales</taxon>
        <taxon>Marinilabiliaceae</taxon>
        <taxon>Plebeiibacterium</taxon>
    </lineage>
</organism>
<evidence type="ECO:0000313" key="2">
    <source>
        <dbReference type="EMBL" id="MCW3787205.1"/>
    </source>
</evidence>